<dbReference type="EMBL" id="AGNL01018964">
    <property type="protein sequence ID" value="EJK62330.1"/>
    <property type="molecule type" value="Genomic_DNA"/>
</dbReference>
<feature type="compositionally biased region" description="Low complexity" evidence="1">
    <location>
        <begin position="335"/>
        <end position="344"/>
    </location>
</feature>
<gene>
    <name evidence="2" type="ORF">THAOC_17062</name>
</gene>
<evidence type="ECO:0000256" key="1">
    <source>
        <dbReference type="SAM" id="MobiDB-lite"/>
    </source>
</evidence>
<dbReference type="CDD" id="cd01763">
    <property type="entry name" value="Ubl_SUMO_like"/>
    <property type="match status" value="1"/>
</dbReference>
<organism evidence="2 3">
    <name type="scientific">Thalassiosira oceanica</name>
    <name type="common">Marine diatom</name>
    <dbReference type="NCBI Taxonomy" id="159749"/>
    <lineage>
        <taxon>Eukaryota</taxon>
        <taxon>Sar</taxon>
        <taxon>Stramenopiles</taxon>
        <taxon>Ochrophyta</taxon>
        <taxon>Bacillariophyta</taxon>
        <taxon>Coscinodiscophyceae</taxon>
        <taxon>Thalassiosirophycidae</taxon>
        <taxon>Thalassiosirales</taxon>
        <taxon>Thalassiosiraceae</taxon>
        <taxon>Thalassiosira</taxon>
    </lineage>
</organism>
<dbReference type="Proteomes" id="UP000266841">
    <property type="component" value="Unassembled WGS sequence"/>
</dbReference>
<dbReference type="InterPro" id="IPR029071">
    <property type="entry name" value="Ubiquitin-like_domsf"/>
</dbReference>
<dbReference type="OMA" id="CSWYLAL"/>
<protein>
    <submittedName>
        <fullName evidence="2">Uncharacterized protein</fullName>
    </submittedName>
</protein>
<evidence type="ECO:0000313" key="2">
    <source>
        <dbReference type="EMBL" id="EJK62330.1"/>
    </source>
</evidence>
<evidence type="ECO:0000313" key="3">
    <source>
        <dbReference type="Proteomes" id="UP000266841"/>
    </source>
</evidence>
<dbReference type="AlphaFoldDB" id="K0SAN4"/>
<feature type="non-terminal residue" evidence="2">
    <location>
        <position position="504"/>
    </location>
</feature>
<keyword evidence="3" id="KW-1185">Reference proteome</keyword>
<dbReference type="OrthoDB" id="10541316at2759"/>
<feature type="compositionally biased region" description="Basic residues" evidence="1">
    <location>
        <begin position="345"/>
        <end position="361"/>
    </location>
</feature>
<accession>K0SAN4</accession>
<name>K0SAN4_THAOC</name>
<dbReference type="Gene3D" id="3.10.20.90">
    <property type="entry name" value="Phosphatidylinositol 3-kinase Catalytic Subunit, Chain A, domain 1"/>
    <property type="match status" value="1"/>
</dbReference>
<dbReference type="SUPFAM" id="SSF54236">
    <property type="entry name" value="Ubiquitin-like"/>
    <property type="match status" value="1"/>
</dbReference>
<reference evidence="2 3" key="1">
    <citation type="journal article" date="2012" name="Genome Biol.">
        <title>Genome and low-iron response of an oceanic diatom adapted to chronic iron limitation.</title>
        <authorList>
            <person name="Lommer M."/>
            <person name="Specht M."/>
            <person name="Roy A.S."/>
            <person name="Kraemer L."/>
            <person name="Andreson R."/>
            <person name="Gutowska M.A."/>
            <person name="Wolf J."/>
            <person name="Bergner S.V."/>
            <person name="Schilhabel M.B."/>
            <person name="Klostermeier U.C."/>
            <person name="Beiko R.G."/>
            <person name="Rosenstiel P."/>
            <person name="Hippler M."/>
            <person name="Laroche J."/>
        </authorList>
    </citation>
    <scope>NUCLEOTIDE SEQUENCE [LARGE SCALE GENOMIC DNA]</scope>
    <source>
        <strain evidence="2 3">CCMP1005</strain>
    </source>
</reference>
<sequence>MARGRRRRSTMEGPAPTGLSKAAIVTPPKTINKQETMDAINFHWKNLSLDLKNFLLTSPSELSLRKFVEYWTAPSRIGNTSPNIAASICGCSWYLALNYMQLGDIPAARALILNGCFLQQCYNLPIEDIAKEPYAPECESISGRDFRDRLPYFTDGLVAISSEERMSNFLSTKVSSDYQRRMAFATQTTQTKKKVQDYVNQISSDWNEGAGVSQEKINARRRRASVSNEGKDDDEIEIVLVDARTKEKARMSYGVNITLKSLFKQYAEDRGLNLRQLRFSYEGRTLFLSSVGNKTPEDLGMKHLDSIFVANPSSVARDEENGSSSDESFNKSMDSIQSCSSNSSKKSRKKHHRMKKGHKRATWAGPEMSMDERLKLLHSLNLGRVHGEASSEFQRIRQRLNALTLECAPKKVKTSRKQPAMIAPLPLKDHDTNIQQGGKAGTPFYPVHVGSPDNLYNTSTAKALARQRALSIDLHGFTRDEAINELETSLPQWYATAMGGEYPF</sequence>
<feature type="region of interest" description="Disordered" evidence="1">
    <location>
        <begin position="315"/>
        <end position="366"/>
    </location>
</feature>
<comment type="caution">
    <text evidence="2">The sequence shown here is derived from an EMBL/GenBank/DDBJ whole genome shotgun (WGS) entry which is preliminary data.</text>
</comment>
<feature type="compositionally biased region" description="Polar residues" evidence="1">
    <location>
        <begin position="322"/>
        <end position="334"/>
    </location>
</feature>
<dbReference type="eggNOG" id="ENOG502RWU2">
    <property type="taxonomic scope" value="Eukaryota"/>
</dbReference>
<proteinExistence type="predicted"/>